<evidence type="ECO:0000313" key="1">
    <source>
        <dbReference type="EMBL" id="KAF9076309.1"/>
    </source>
</evidence>
<keyword evidence="2" id="KW-1185">Reference proteome</keyword>
<accession>A0A9P5UEJ9</accession>
<gene>
    <name evidence="1" type="ORF">BDP27DRAFT_1414824</name>
</gene>
<comment type="caution">
    <text evidence="1">The sequence shown here is derived from an EMBL/GenBank/DDBJ whole genome shotgun (WGS) entry which is preliminary data.</text>
</comment>
<sequence length="213" mass="24930">MFSDAQYQKFTDTLQAILDYGSGENKLSYLSRISLCLHYFDIVKNLKKVYRYIVSPDAYLLWLRIQPTSRNTYGLPVDKIVYTVELARKLNHRYAGILVDPTELELYQKEISRNPGFFDRYYLDPVEGEKVLAVWNIEGDSDFINWARWMAMTTRCSNTAMQRKNKALLTMQQTQSYFARQNADLESLITFHIRATQVVNTSHPVSHRRQHSA</sequence>
<reference evidence="1" key="1">
    <citation type="submission" date="2020-11" db="EMBL/GenBank/DDBJ databases">
        <authorList>
            <consortium name="DOE Joint Genome Institute"/>
            <person name="Ahrendt S."/>
            <person name="Riley R."/>
            <person name="Andreopoulos W."/>
            <person name="Labutti K."/>
            <person name="Pangilinan J."/>
            <person name="Ruiz-Duenas F.J."/>
            <person name="Barrasa J.M."/>
            <person name="Sanchez-Garcia M."/>
            <person name="Camarero S."/>
            <person name="Miyauchi S."/>
            <person name="Serrano A."/>
            <person name="Linde D."/>
            <person name="Babiker R."/>
            <person name="Drula E."/>
            <person name="Ayuso-Fernandez I."/>
            <person name="Pacheco R."/>
            <person name="Padilla G."/>
            <person name="Ferreira P."/>
            <person name="Barriuso J."/>
            <person name="Kellner H."/>
            <person name="Castanera R."/>
            <person name="Alfaro M."/>
            <person name="Ramirez L."/>
            <person name="Pisabarro A.G."/>
            <person name="Kuo A."/>
            <person name="Tritt A."/>
            <person name="Lipzen A."/>
            <person name="He G."/>
            <person name="Yan M."/>
            <person name="Ng V."/>
            <person name="Cullen D."/>
            <person name="Martin F."/>
            <person name="Rosso M.-N."/>
            <person name="Henrissat B."/>
            <person name="Hibbett D."/>
            <person name="Martinez A.T."/>
            <person name="Grigoriev I.V."/>
        </authorList>
    </citation>
    <scope>NUCLEOTIDE SEQUENCE</scope>
    <source>
        <strain evidence="1">AH 40177</strain>
    </source>
</reference>
<proteinExistence type="predicted"/>
<dbReference type="EMBL" id="JADNRY010000007">
    <property type="protein sequence ID" value="KAF9076309.1"/>
    <property type="molecule type" value="Genomic_DNA"/>
</dbReference>
<name>A0A9P5UEJ9_9AGAR</name>
<evidence type="ECO:0000313" key="2">
    <source>
        <dbReference type="Proteomes" id="UP000772434"/>
    </source>
</evidence>
<dbReference type="Proteomes" id="UP000772434">
    <property type="component" value="Unassembled WGS sequence"/>
</dbReference>
<organism evidence="1 2">
    <name type="scientific">Rhodocollybia butyracea</name>
    <dbReference type="NCBI Taxonomy" id="206335"/>
    <lineage>
        <taxon>Eukaryota</taxon>
        <taxon>Fungi</taxon>
        <taxon>Dikarya</taxon>
        <taxon>Basidiomycota</taxon>
        <taxon>Agaricomycotina</taxon>
        <taxon>Agaricomycetes</taxon>
        <taxon>Agaricomycetidae</taxon>
        <taxon>Agaricales</taxon>
        <taxon>Marasmiineae</taxon>
        <taxon>Omphalotaceae</taxon>
        <taxon>Rhodocollybia</taxon>
    </lineage>
</organism>
<protein>
    <submittedName>
        <fullName evidence="1">Uncharacterized protein</fullName>
    </submittedName>
</protein>
<dbReference type="AlphaFoldDB" id="A0A9P5UEJ9"/>